<comment type="pathway">
    <text evidence="2 9">Amino-acid biosynthesis; L-tryptophan biosynthesis; L-tryptophan from chorismate: step 3/5.</text>
</comment>
<evidence type="ECO:0000313" key="11">
    <source>
        <dbReference type="EMBL" id="MBE8713273.1"/>
    </source>
</evidence>
<dbReference type="AlphaFoldDB" id="A0A928UUQ3"/>
<dbReference type="GO" id="GO:0000162">
    <property type="term" value="P:L-tryptophan biosynthetic process"/>
    <property type="evidence" value="ECO:0007669"/>
    <property type="project" value="UniProtKB-UniRule"/>
</dbReference>
<reference evidence="11" key="1">
    <citation type="submission" date="2018-02" db="EMBL/GenBank/DDBJ databases">
        <authorList>
            <person name="Vasarhelyi B.M."/>
            <person name="Deshmukh S."/>
            <person name="Balint B."/>
            <person name="Kukolya J."/>
        </authorList>
    </citation>
    <scope>NUCLEOTIDE SEQUENCE</scope>
    <source>
        <strain evidence="11">KB22</strain>
    </source>
</reference>
<dbReference type="InterPro" id="IPR011060">
    <property type="entry name" value="RibuloseP-bd_barrel"/>
</dbReference>
<dbReference type="InterPro" id="IPR001240">
    <property type="entry name" value="PRAI_dom"/>
</dbReference>
<comment type="similarity">
    <text evidence="9">Belongs to the TrpF family.</text>
</comment>
<keyword evidence="8 9" id="KW-0413">Isomerase</keyword>
<evidence type="ECO:0000259" key="10">
    <source>
        <dbReference type="Pfam" id="PF00697"/>
    </source>
</evidence>
<comment type="catalytic activity">
    <reaction evidence="1 9">
        <text>N-(5-phospho-beta-D-ribosyl)anthranilate = 1-(2-carboxyphenylamino)-1-deoxy-D-ribulose 5-phosphate</text>
        <dbReference type="Rhea" id="RHEA:21540"/>
        <dbReference type="ChEBI" id="CHEBI:18277"/>
        <dbReference type="ChEBI" id="CHEBI:58613"/>
        <dbReference type="EC" id="5.3.1.24"/>
    </reaction>
</comment>
<dbReference type="RefSeq" id="WP_196935222.1">
    <property type="nucleotide sequence ID" value="NZ_MU158698.1"/>
</dbReference>
<dbReference type="CDD" id="cd00405">
    <property type="entry name" value="PRAI"/>
    <property type="match status" value="1"/>
</dbReference>
<evidence type="ECO:0000256" key="3">
    <source>
        <dbReference type="ARBA" id="ARBA00012572"/>
    </source>
</evidence>
<keyword evidence="7 9" id="KW-0057">Aromatic amino acid biosynthesis</keyword>
<organism evidence="11 12">
    <name type="scientific">Sphingobacterium hungaricum</name>
    <dbReference type="NCBI Taxonomy" id="2082723"/>
    <lineage>
        <taxon>Bacteria</taxon>
        <taxon>Pseudomonadati</taxon>
        <taxon>Bacteroidota</taxon>
        <taxon>Sphingobacteriia</taxon>
        <taxon>Sphingobacteriales</taxon>
        <taxon>Sphingobacteriaceae</taxon>
        <taxon>Sphingobacterium</taxon>
    </lineage>
</organism>
<sequence>MGKLKIKVCGMRNLDNIELLSKLPIDYMGLIFYEQSKRFVDQTVLLDNIDLGSIQRVGVFVDASLDDIKSKIRLYQLNAVQLHGVESPAFCQDLKSQNIQIIKAFGIDKNFNWEQLKDYQDDVDFFLFDTKTENHGGSGITFDWNILKNYTLQTPYFLSGGLTIDNIASAAKLDDLRLFGLDINSKFETEPGIKNIKLIEQALNIIQ</sequence>
<evidence type="ECO:0000256" key="8">
    <source>
        <dbReference type="ARBA" id="ARBA00023235"/>
    </source>
</evidence>
<evidence type="ECO:0000256" key="4">
    <source>
        <dbReference type="ARBA" id="ARBA00022272"/>
    </source>
</evidence>
<comment type="caution">
    <text evidence="11">The sequence shown here is derived from an EMBL/GenBank/DDBJ whole genome shotgun (WGS) entry which is preliminary data.</text>
</comment>
<accession>A0A928UUQ3</accession>
<dbReference type="HAMAP" id="MF_00135">
    <property type="entry name" value="PRAI"/>
    <property type="match status" value="1"/>
</dbReference>
<evidence type="ECO:0000256" key="9">
    <source>
        <dbReference type="HAMAP-Rule" id="MF_00135"/>
    </source>
</evidence>
<dbReference type="Pfam" id="PF00697">
    <property type="entry name" value="PRAI"/>
    <property type="match status" value="1"/>
</dbReference>
<evidence type="ECO:0000256" key="1">
    <source>
        <dbReference type="ARBA" id="ARBA00001164"/>
    </source>
</evidence>
<dbReference type="EMBL" id="PRDK01000004">
    <property type="protein sequence ID" value="MBE8713273.1"/>
    <property type="molecule type" value="Genomic_DNA"/>
</dbReference>
<feature type="domain" description="N-(5'phosphoribosyl) anthranilate isomerase (PRAI)" evidence="10">
    <location>
        <begin position="7"/>
        <end position="201"/>
    </location>
</feature>
<proteinExistence type="inferred from homology"/>
<protein>
    <recommendedName>
        <fullName evidence="4 9">N-(5'-phosphoribosyl)anthranilate isomerase</fullName>
        <shortName evidence="9">PRAI</shortName>
        <ecNumber evidence="3 9">5.3.1.24</ecNumber>
    </recommendedName>
</protein>
<dbReference type="GO" id="GO:0004640">
    <property type="term" value="F:phosphoribosylanthranilate isomerase activity"/>
    <property type="evidence" value="ECO:0007669"/>
    <property type="project" value="UniProtKB-UniRule"/>
</dbReference>
<dbReference type="PANTHER" id="PTHR42894">
    <property type="entry name" value="N-(5'-PHOSPHORIBOSYL)ANTHRANILATE ISOMERASE"/>
    <property type="match status" value="1"/>
</dbReference>
<evidence type="ECO:0000256" key="6">
    <source>
        <dbReference type="ARBA" id="ARBA00022822"/>
    </source>
</evidence>
<keyword evidence="5 9" id="KW-0028">Amino-acid biosynthesis</keyword>
<gene>
    <name evidence="9" type="primary">trpF</name>
    <name evidence="11" type="ORF">C4F49_06245</name>
</gene>
<evidence type="ECO:0000256" key="7">
    <source>
        <dbReference type="ARBA" id="ARBA00023141"/>
    </source>
</evidence>
<keyword evidence="6 9" id="KW-0822">Tryptophan biosynthesis</keyword>
<dbReference type="Gene3D" id="3.20.20.70">
    <property type="entry name" value="Aldolase class I"/>
    <property type="match status" value="1"/>
</dbReference>
<keyword evidence="12" id="KW-1185">Reference proteome</keyword>
<evidence type="ECO:0000313" key="12">
    <source>
        <dbReference type="Proteomes" id="UP000616201"/>
    </source>
</evidence>
<dbReference type="EC" id="5.3.1.24" evidence="3 9"/>
<evidence type="ECO:0000256" key="5">
    <source>
        <dbReference type="ARBA" id="ARBA00022605"/>
    </source>
</evidence>
<evidence type="ECO:0000256" key="2">
    <source>
        <dbReference type="ARBA" id="ARBA00004664"/>
    </source>
</evidence>
<dbReference type="InterPro" id="IPR013785">
    <property type="entry name" value="Aldolase_TIM"/>
</dbReference>
<dbReference type="PANTHER" id="PTHR42894:SF1">
    <property type="entry name" value="N-(5'-PHOSPHORIBOSYL)ANTHRANILATE ISOMERASE"/>
    <property type="match status" value="1"/>
</dbReference>
<dbReference type="InterPro" id="IPR044643">
    <property type="entry name" value="TrpF_fam"/>
</dbReference>
<dbReference type="SUPFAM" id="SSF51366">
    <property type="entry name" value="Ribulose-phoshate binding barrel"/>
    <property type="match status" value="1"/>
</dbReference>
<dbReference type="Proteomes" id="UP000616201">
    <property type="component" value="Unassembled WGS sequence"/>
</dbReference>
<name>A0A928UUQ3_9SPHI</name>